<keyword evidence="7 9" id="KW-0472">Membrane</keyword>
<evidence type="ECO:0000256" key="1">
    <source>
        <dbReference type="ARBA" id="ARBA00004429"/>
    </source>
</evidence>
<feature type="transmembrane region" description="Helical" evidence="9">
    <location>
        <begin position="21"/>
        <end position="43"/>
    </location>
</feature>
<dbReference type="InterPro" id="IPR007387">
    <property type="entry name" value="TRAP_DctQ"/>
</dbReference>
<dbReference type="RefSeq" id="WP_047764310.1">
    <property type="nucleotide sequence ID" value="NZ_LAQL01000007.1"/>
</dbReference>
<dbReference type="GO" id="GO:0022857">
    <property type="term" value="F:transmembrane transporter activity"/>
    <property type="evidence" value="ECO:0007669"/>
    <property type="project" value="UniProtKB-UniRule"/>
</dbReference>
<evidence type="ECO:0000256" key="3">
    <source>
        <dbReference type="ARBA" id="ARBA00022475"/>
    </source>
</evidence>
<feature type="transmembrane region" description="Helical" evidence="9">
    <location>
        <begin position="49"/>
        <end position="71"/>
    </location>
</feature>
<name>A0A0H2MCN8_9PROT</name>
<gene>
    <name evidence="11" type="ORF">WH96_11325</name>
</gene>
<evidence type="ECO:0000256" key="2">
    <source>
        <dbReference type="ARBA" id="ARBA00022448"/>
    </source>
</evidence>
<comment type="caution">
    <text evidence="11">The sequence shown here is derived from an EMBL/GenBank/DDBJ whole genome shotgun (WGS) entry which is preliminary data.</text>
</comment>
<dbReference type="Pfam" id="PF04290">
    <property type="entry name" value="DctQ"/>
    <property type="match status" value="1"/>
</dbReference>
<keyword evidence="12" id="KW-1185">Reference proteome</keyword>
<evidence type="ECO:0000313" key="11">
    <source>
        <dbReference type="EMBL" id="KLN60344.1"/>
    </source>
</evidence>
<comment type="subunit">
    <text evidence="9">The complex comprises the extracytoplasmic solute receptor protein and the two transmembrane proteins.</text>
</comment>
<keyword evidence="5 9" id="KW-0812">Transmembrane</keyword>
<keyword evidence="2 9" id="KW-0813">Transport</keyword>
<dbReference type="OrthoDB" id="4250245at2"/>
<comment type="similarity">
    <text evidence="8 9">Belongs to the TRAP transporter small permease family.</text>
</comment>
<evidence type="ECO:0000259" key="10">
    <source>
        <dbReference type="Pfam" id="PF04290"/>
    </source>
</evidence>
<dbReference type="Proteomes" id="UP000035444">
    <property type="component" value="Unassembled WGS sequence"/>
</dbReference>
<evidence type="ECO:0000256" key="5">
    <source>
        <dbReference type="ARBA" id="ARBA00022692"/>
    </source>
</evidence>
<keyword evidence="4 9" id="KW-0997">Cell inner membrane</keyword>
<comment type="function">
    <text evidence="9">Part of the tripartite ATP-independent periplasmic (TRAP) transport system.</text>
</comment>
<accession>A0A0H2MCN8</accession>
<dbReference type="AlphaFoldDB" id="A0A0H2MCN8"/>
<keyword evidence="3" id="KW-1003">Cell membrane</keyword>
<dbReference type="EMBL" id="LAQL01000007">
    <property type="protein sequence ID" value="KLN60344.1"/>
    <property type="molecule type" value="Genomic_DNA"/>
</dbReference>
<dbReference type="PANTHER" id="PTHR35011">
    <property type="entry name" value="2,3-DIKETO-L-GULONATE TRAP TRANSPORTER SMALL PERMEASE PROTEIN YIAM"/>
    <property type="match status" value="1"/>
</dbReference>
<evidence type="ECO:0000256" key="4">
    <source>
        <dbReference type="ARBA" id="ARBA00022519"/>
    </source>
</evidence>
<organism evidence="11 12">
    <name type="scientific">Kiloniella spongiae</name>
    <dbReference type="NCBI Taxonomy" id="1489064"/>
    <lineage>
        <taxon>Bacteria</taxon>
        <taxon>Pseudomonadati</taxon>
        <taxon>Pseudomonadota</taxon>
        <taxon>Alphaproteobacteria</taxon>
        <taxon>Rhodospirillales</taxon>
        <taxon>Kiloniellaceae</taxon>
        <taxon>Kiloniella</taxon>
    </lineage>
</organism>
<feature type="transmembrane region" description="Helical" evidence="9">
    <location>
        <begin position="136"/>
        <end position="158"/>
    </location>
</feature>
<proteinExistence type="inferred from homology"/>
<dbReference type="STRING" id="1489064.WH96_11325"/>
<feature type="domain" description="Tripartite ATP-independent periplasmic transporters DctQ component" evidence="10">
    <location>
        <begin position="29"/>
        <end position="160"/>
    </location>
</feature>
<dbReference type="PANTHER" id="PTHR35011:SF4">
    <property type="entry name" value="SLL1102 PROTEIN"/>
    <property type="match status" value="1"/>
</dbReference>
<evidence type="ECO:0000313" key="12">
    <source>
        <dbReference type="Proteomes" id="UP000035444"/>
    </source>
</evidence>
<evidence type="ECO:0000256" key="6">
    <source>
        <dbReference type="ARBA" id="ARBA00022989"/>
    </source>
</evidence>
<comment type="subcellular location">
    <subcellularLocation>
        <location evidence="1 9">Cell inner membrane</location>
        <topology evidence="1 9">Multi-pass membrane protein</topology>
    </subcellularLocation>
</comment>
<feature type="transmembrane region" description="Helical" evidence="9">
    <location>
        <begin position="92"/>
        <end position="116"/>
    </location>
</feature>
<keyword evidence="6 9" id="KW-1133">Transmembrane helix</keyword>
<evidence type="ECO:0000256" key="7">
    <source>
        <dbReference type="ARBA" id="ARBA00023136"/>
    </source>
</evidence>
<dbReference type="GO" id="GO:0005886">
    <property type="term" value="C:plasma membrane"/>
    <property type="evidence" value="ECO:0007669"/>
    <property type="project" value="UniProtKB-SubCell"/>
</dbReference>
<reference evidence="11 12" key="1">
    <citation type="submission" date="2015-03" db="EMBL/GenBank/DDBJ databases">
        <title>Genome Sequence of Kiloniella spongiae MEBiC09566, isolated from a marine sponge.</title>
        <authorList>
            <person name="Shao Z."/>
            <person name="Wang L."/>
            <person name="Li X."/>
        </authorList>
    </citation>
    <scope>NUCLEOTIDE SEQUENCE [LARGE SCALE GENOMIC DNA]</scope>
    <source>
        <strain evidence="11 12">MEBiC09566</strain>
    </source>
</reference>
<evidence type="ECO:0000256" key="8">
    <source>
        <dbReference type="ARBA" id="ARBA00038436"/>
    </source>
</evidence>
<protein>
    <recommendedName>
        <fullName evidence="9">TRAP transporter small permease protein</fullName>
    </recommendedName>
</protein>
<evidence type="ECO:0000256" key="9">
    <source>
        <dbReference type="RuleBase" id="RU369079"/>
    </source>
</evidence>
<sequence length="177" mass="20600">MTWMKILLQRQLELGDRFGRLISWVNLLIIAVLLYEVCMRYLFSAPTNWAHEMSTMLFGGYCLAAGVYTQAYDKHVKIDVIYHLFGERSRAFLDVISGLFILAGFAFLFMISYQYALDSWILSEVSSKSSWRPILFPIKAVIPLTVFLLILNQLIYFLRDVMIALRMIDREGEILHD</sequence>
<dbReference type="InterPro" id="IPR055348">
    <property type="entry name" value="DctQ"/>
</dbReference>